<proteinExistence type="predicted"/>
<dbReference type="Pfam" id="PF00059">
    <property type="entry name" value="Lectin_C"/>
    <property type="match status" value="2"/>
</dbReference>
<dbReference type="EMBL" id="RQTK01000693">
    <property type="protein sequence ID" value="RUS76015.1"/>
    <property type="molecule type" value="Genomic_DNA"/>
</dbReference>
<dbReference type="InterPro" id="IPR050111">
    <property type="entry name" value="C-type_lectin/snaclec_domain"/>
</dbReference>
<organism evidence="3 4">
    <name type="scientific">Elysia chlorotica</name>
    <name type="common">Eastern emerald elysia</name>
    <name type="synonym">Sea slug</name>
    <dbReference type="NCBI Taxonomy" id="188477"/>
    <lineage>
        <taxon>Eukaryota</taxon>
        <taxon>Metazoa</taxon>
        <taxon>Spiralia</taxon>
        <taxon>Lophotrochozoa</taxon>
        <taxon>Mollusca</taxon>
        <taxon>Gastropoda</taxon>
        <taxon>Heterobranchia</taxon>
        <taxon>Euthyneura</taxon>
        <taxon>Panpulmonata</taxon>
        <taxon>Sacoglossa</taxon>
        <taxon>Placobranchoidea</taxon>
        <taxon>Plakobranchidae</taxon>
        <taxon>Elysia</taxon>
    </lineage>
</organism>
<gene>
    <name evidence="3" type="ORF">EGW08_016220</name>
</gene>
<dbReference type="InterPro" id="IPR016186">
    <property type="entry name" value="C-type_lectin-like/link_sf"/>
</dbReference>
<reference evidence="3 4" key="1">
    <citation type="submission" date="2019-01" db="EMBL/GenBank/DDBJ databases">
        <title>A draft genome assembly of the solar-powered sea slug Elysia chlorotica.</title>
        <authorList>
            <person name="Cai H."/>
            <person name="Li Q."/>
            <person name="Fang X."/>
            <person name="Li J."/>
            <person name="Curtis N.E."/>
            <person name="Altenburger A."/>
            <person name="Shibata T."/>
            <person name="Feng M."/>
            <person name="Maeda T."/>
            <person name="Schwartz J.A."/>
            <person name="Shigenobu S."/>
            <person name="Lundholm N."/>
            <person name="Nishiyama T."/>
            <person name="Yang H."/>
            <person name="Hasebe M."/>
            <person name="Li S."/>
            <person name="Pierce S.K."/>
            <person name="Wang J."/>
        </authorList>
    </citation>
    <scope>NUCLEOTIDE SEQUENCE [LARGE SCALE GENOMIC DNA]</scope>
    <source>
        <strain evidence="3">EC2010</strain>
        <tissue evidence="3">Whole organism of an adult</tissue>
    </source>
</reference>
<evidence type="ECO:0000313" key="4">
    <source>
        <dbReference type="Proteomes" id="UP000271974"/>
    </source>
</evidence>
<dbReference type="PROSITE" id="PS00615">
    <property type="entry name" value="C_TYPE_LECTIN_1"/>
    <property type="match status" value="2"/>
</dbReference>
<dbReference type="SMART" id="SM00034">
    <property type="entry name" value="CLECT"/>
    <property type="match status" value="1"/>
</dbReference>
<dbReference type="PANTHER" id="PTHR22803">
    <property type="entry name" value="MANNOSE, PHOSPHOLIPASE, LECTIN RECEPTOR RELATED"/>
    <property type="match status" value="1"/>
</dbReference>
<dbReference type="InterPro" id="IPR016187">
    <property type="entry name" value="CTDL_fold"/>
</dbReference>
<dbReference type="STRING" id="188477.A0A3S1B6B4"/>
<keyword evidence="1" id="KW-1015">Disulfide bond</keyword>
<dbReference type="PROSITE" id="PS50041">
    <property type="entry name" value="C_TYPE_LECTIN_2"/>
    <property type="match status" value="2"/>
</dbReference>
<evidence type="ECO:0000313" key="3">
    <source>
        <dbReference type="EMBL" id="RUS76015.1"/>
    </source>
</evidence>
<accession>A0A3S1B6B4</accession>
<dbReference type="OrthoDB" id="6156696at2759"/>
<keyword evidence="4" id="KW-1185">Reference proteome</keyword>
<dbReference type="InterPro" id="IPR018378">
    <property type="entry name" value="C-type_lectin_CS"/>
</dbReference>
<dbReference type="Gene3D" id="3.10.100.10">
    <property type="entry name" value="Mannose-Binding Protein A, subunit A"/>
    <property type="match status" value="2"/>
</dbReference>
<dbReference type="AlphaFoldDB" id="A0A3S1B6B4"/>
<dbReference type="SUPFAM" id="SSF56436">
    <property type="entry name" value="C-type lectin-like"/>
    <property type="match status" value="2"/>
</dbReference>
<dbReference type="InterPro" id="IPR001304">
    <property type="entry name" value="C-type_lectin-like"/>
</dbReference>
<feature type="domain" description="C-type lectin" evidence="2">
    <location>
        <begin position="201"/>
        <end position="308"/>
    </location>
</feature>
<protein>
    <recommendedName>
        <fullName evidence="2">C-type lectin domain-containing protein</fullName>
    </recommendedName>
</protein>
<evidence type="ECO:0000256" key="1">
    <source>
        <dbReference type="ARBA" id="ARBA00023157"/>
    </source>
</evidence>
<evidence type="ECO:0000259" key="2">
    <source>
        <dbReference type="PROSITE" id="PS50041"/>
    </source>
</evidence>
<feature type="domain" description="C-type lectin" evidence="2">
    <location>
        <begin position="1"/>
        <end position="65"/>
    </location>
</feature>
<dbReference type="Proteomes" id="UP000271974">
    <property type="component" value="Unassembled WGS sequence"/>
</dbReference>
<name>A0A3S1B6B4_ELYCH</name>
<sequence length="382" mass="41856">MLQSMAGADVWLGMTDIETEGTWLWEDGDELDYSNWANGEPNNWGPGEDCAVLKSRGGWNDLPCSGYARSIICKSVLSALDTCLDFSDKCPELFQLKPSMCVDFPEFAEEQCRYTCGLCLADDTPKCSVGELGPDVNSTETRTQLPRGAALVTVCDSDTPVRIAGDAVRGCDHTGSLTGSPLRCAEGCPSGWTFLEDELACYKYFDTRETNAAAAAECSSYGAILATAKTSTENNLLKGLSATQSWIGGSDSNSENDFIWSDGSPITWSNWRNGEPNNWGSGEDCVVLRSGGDWDDRSCNYRYTYLCKMVHPADYSQSDPCNSYSSNSDPCNSDPYNSDPCNSNSIDSSNAYSYAYKRNDNRCVRKMRMVIWSWLPSESGSV</sequence>
<comment type="caution">
    <text evidence="3">The sequence shown here is derived from an EMBL/GenBank/DDBJ whole genome shotgun (WGS) entry which is preliminary data.</text>
</comment>